<dbReference type="UniPathway" id="UPA00252"/>
<dbReference type="KEGG" id="nwa:Nwat_2585"/>
<evidence type="ECO:0000259" key="14">
    <source>
        <dbReference type="Pfam" id="PF07219"/>
    </source>
</evidence>
<keyword evidence="10 13" id="KW-0472">Membrane</keyword>
<keyword evidence="7" id="KW-0677">Repeat</keyword>
<dbReference type="RefSeq" id="WP_013221435.1">
    <property type="nucleotide sequence ID" value="NC_014315.1"/>
</dbReference>
<organism evidence="15 16">
    <name type="scientific">Nitrosococcus watsoni (strain C-113)</name>
    <dbReference type="NCBI Taxonomy" id="105559"/>
    <lineage>
        <taxon>Bacteria</taxon>
        <taxon>Pseudomonadati</taxon>
        <taxon>Pseudomonadota</taxon>
        <taxon>Gammaproteobacteria</taxon>
        <taxon>Chromatiales</taxon>
        <taxon>Chromatiaceae</taxon>
        <taxon>Nitrosococcus</taxon>
    </lineage>
</organism>
<keyword evidence="5" id="KW-0997">Cell inner membrane</keyword>
<keyword evidence="11" id="KW-0627">Porphyrin biosynthesis</keyword>
<dbReference type="HOGENOM" id="CLU_037501_2_1_6"/>
<dbReference type="GO" id="GO:0042168">
    <property type="term" value="P:heme metabolic process"/>
    <property type="evidence" value="ECO:0007669"/>
    <property type="project" value="InterPro"/>
</dbReference>
<proteinExistence type="predicted"/>
<evidence type="ECO:0000256" key="9">
    <source>
        <dbReference type="ARBA" id="ARBA00022989"/>
    </source>
</evidence>
<evidence type="ECO:0000256" key="13">
    <source>
        <dbReference type="SAM" id="Phobius"/>
    </source>
</evidence>
<evidence type="ECO:0000256" key="3">
    <source>
        <dbReference type="ARBA" id="ARBA00004744"/>
    </source>
</evidence>
<keyword evidence="16" id="KW-1185">Reference proteome</keyword>
<dbReference type="GO" id="GO:0005886">
    <property type="term" value="C:plasma membrane"/>
    <property type="evidence" value="ECO:0007669"/>
    <property type="project" value="UniProtKB-SubCell"/>
</dbReference>
<feature type="domain" description="HemY N-terminal" evidence="14">
    <location>
        <begin position="26"/>
        <end position="132"/>
    </location>
</feature>
<comment type="subcellular location">
    <subcellularLocation>
        <location evidence="2">Cell inner membrane</location>
        <topology evidence="2">Multi-pass membrane protein</topology>
    </subcellularLocation>
</comment>
<keyword evidence="6 13" id="KW-0812">Transmembrane</keyword>
<evidence type="ECO:0000256" key="8">
    <source>
        <dbReference type="ARBA" id="ARBA00022803"/>
    </source>
</evidence>
<dbReference type="InterPro" id="IPR019734">
    <property type="entry name" value="TPR_rpt"/>
</dbReference>
<accession>D8KA09</accession>
<name>D8KA09_NITWC</name>
<comment type="pathway">
    <text evidence="3">Porphyrin-containing compound metabolism; protoheme biosynthesis.</text>
</comment>
<reference evidence="15 16" key="1">
    <citation type="submission" date="2010-06" db="EMBL/GenBank/DDBJ databases">
        <title>Complete sequence of chromosome of Nitrosococcus watsoni C-113.</title>
        <authorList>
            <consortium name="US DOE Joint Genome Institute"/>
            <person name="Lucas S."/>
            <person name="Copeland A."/>
            <person name="Lapidus A."/>
            <person name="Cheng J.-F."/>
            <person name="Bruce D."/>
            <person name="Goodwin L."/>
            <person name="Pitluck S."/>
            <person name="Malfatti S.A."/>
            <person name="Chain P.S.G."/>
            <person name="Land M."/>
            <person name="Hauser L."/>
            <person name="Kyrpides N."/>
            <person name="Ivanova N."/>
            <person name="Cambell M.A."/>
            <person name="Heidelberg J.F."/>
            <person name="Klotz M.G."/>
            <person name="Woyke T."/>
        </authorList>
    </citation>
    <scope>NUCLEOTIDE SEQUENCE [LARGE SCALE GENOMIC DNA]</scope>
    <source>
        <strain evidence="15 16">C-113</strain>
    </source>
</reference>
<gene>
    <name evidence="15" type="ordered locus">Nwat_2585</name>
</gene>
<dbReference type="PROSITE" id="PS50005">
    <property type="entry name" value="TPR"/>
    <property type="match status" value="1"/>
</dbReference>
<evidence type="ECO:0000313" key="16">
    <source>
        <dbReference type="Proteomes" id="UP000000393"/>
    </source>
</evidence>
<dbReference type="Proteomes" id="UP000000393">
    <property type="component" value="Chromosome"/>
</dbReference>
<dbReference type="PANTHER" id="PTHR45586">
    <property type="entry name" value="TPR REPEAT-CONTAINING PROTEIN PA4667"/>
    <property type="match status" value="1"/>
</dbReference>
<dbReference type="InterPro" id="IPR010817">
    <property type="entry name" value="HemY_N"/>
</dbReference>
<feature type="repeat" description="TPR" evidence="12">
    <location>
        <begin position="361"/>
        <end position="394"/>
    </location>
</feature>
<dbReference type="InterPro" id="IPR011990">
    <property type="entry name" value="TPR-like_helical_dom_sf"/>
</dbReference>
<dbReference type="Pfam" id="PF07219">
    <property type="entry name" value="HemY_N"/>
    <property type="match status" value="1"/>
</dbReference>
<evidence type="ECO:0000256" key="1">
    <source>
        <dbReference type="ARBA" id="ARBA00002962"/>
    </source>
</evidence>
<dbReference type="STRING" id="105559.Nwat_2585"/>
<evidence type="ECO:0000256" key="6">
    <source>
        <dbReference type="ARBA" id="ARBA00022692"/>
    </source>
</evidence>
<keyword evidence="4" id="KW-1003">Cell membrane</keyword>
<dbReference type="SMART" id="SM00028">
    <property type="entry name" value="TPR"/>
    <property type="match status" value="3"/>
</dbReference>
<dbReference type="Gene3D" id="1.25.40.10">
    <property type="entry name" value="Tetratricopeptide repeat domain"/>
    <property type="match status" value="2"/>
</dbReference>
<evidence type="ECO:0000256" key="11">
    <source>
        <dbReference type="ARBA" id="ARBA00023244"/>
    </source>
</evidence>
<evidence type="ECO:0000313" key="15">
    <source>
        <dbReference type="EMBL" id="ADJ29367.1"/>
    </source>
</evidence>
<dbReference type="OrthoDB" id="7053339at2"/>
<evidence type="ECO:0000256" key="4">
    <source>
        <dbReference type="ARBA" id="ARBA00022475"/>
    </source>
</evidence>
<protein>
    <submittedName>
        <fullName evidence="15">HemY domain protein</fullName>
    </submittedName>
</protein>
<dbReference type="InterPro" id="IPR005254">
    <property type="entry name" value="Heme_biosyn_assoc_TPR_pro"/>
</dbReference>
<keyword evidence="9 13" id="KW-1133">Transmembrane helix</keyword>
<sequence>MKAVIFGLIVLILAAGLELLTHDDSGYLVIGYGQWMIETTLTLAVIVLGLAFIGGYLALRFISHIGKTPRRLGKTRQRRRSSRASKMLIEGLIDIEEGNWDRAERALVKDIAYSNTPLLNYIAAARSAQNQGAYERRDHYLRLAREAVPAATFAVELTQAELQVNSGQFEQALAILNHLRTLDPRHSQPLRLLKSLYLQQRDWNQLLGLLPQLCKRRLVNKEEAHSLEVMAHVELLQEAAQNESDAALIDRWKAVPNRFRKHPKIVAAYVYALIDRNEQDLAEQLLQDTLKGNWSDELIYLYGLVQSSDLVAQLARAEAWLSQQGNNPWLLLTLGRLAQHNGLWGKARQYLETSIAYAPRSEAYRELGKVLEEIGDSEAALECYSKGLSMATSGAVEESTKFSLPEKANAREISLSDADSSAPQLTGPAS</sequence>
<dbReference type="AlphaFoldDB" id="D8KA09"/>
<dbReference type="GO" id="GO:0006779">
    <property type="term" value="P:porphyrin-containing compound biosynthetic process"/>
    <property type="evidence" value="ECO:0007669"/>
    <property type="project" value="UniProtKB-KW"/>
</dbReference>
<dbReference type="eggNOG" id="COG3071">
    <property type="taxonomic scope" value="Bacteria"/>
</dbReference>
<dbReference type="EMBL" id="CP002086">
    <property type="protein sequence ID" value="ADJ29367.1"/>
    <property type="molecule type" value="Genomic_DNA"/>
</dbReference>
<dbReference type="NCBIfam" id="TIGR00540">
    <property type="entry name" value="TPR_hemY_coli"/>
    <property type="match status" value="1"/>
</dbReference>
<dbReference type="InterPro" id="IPR051012">
    <property type="entry name" value="CellSynth/LPSAsmb/PSIAsmb"/>
</dbReference>
<comment type="function">
    <text evidence="1">Involved in a late step of protoheme IX synthesis.</text>
</comment>
<evidence type="ECO:0000256" key="12">
    <source>
        <dbReference type="PROSITE-ProRule" id="PRU00339"/>
    </source>
</evidence>
<dbReference type="SUPFAM" id="SSF48452">
    <property type="entry name" value="TPR-like"/>
    <property type="match status" value="1"/>
</dbReference>
<evidence type="ECO:0000256" key="7">
    <source>
        <dbReference type="ARBA" id="ARBA00022737"/>
    </source>
</evidence>
<feature type="transmembrane region" description="Helical" evidence="13">
    <location>
        <begin position="43"/>
        <end position="62"/>
    </location>
</feature>
<evidence type="ECO:0000256" key="5">
    <source>
        <dbReference type="ARBA" id="ARBA00022519"/>
    </source>
</evidence>
<dbReference type="PANTHER" id="PTHR45586:SF1">
    <property type="entry name" value="LIPOPOLYSACCHARIDE ASSEMBLY PROTEIN B"/>
    <property type="match status" value="1"/>
</dbReference>
<evidence type="ECO:0000256" key="2">
    <source>
        <dbReference type="ARBA" id="ARBA00004429"/>
    </source>
</evidence>
<evidence type="ECO:0000256" key="10">
    <source>
        <dbReference type="ARBA" id="ARBA00023136"/>
    </source>
</evidence>
<keyword evidence="8 12" id="KW-0802">TPR repeat</keyword>